<evidence type="ECO:0000256" key="1">
    <source>
        <dbReference type="ARBA" id="ARBA00023004"/>
    </source>
</evidence>
<evidence type="ECO:0000256" key="3">
    <source>
        <dbReference type="ARBA" id="ARBA00023239"/>
    </source>
</evidence>
<dbReference type="PANTHER" id="PTHR11108:SF1">
    <property type="entry name" value="FERROCHELATASE, MITOCHONDRIAL"/>
    <property type="match status" value="1"/>
</dbReference>
<evidence type="ECO:0000256" key="2">
    <source>
        <dbReference type="ARBA" id="ARBA00023133"/>
    </source>
</evidence>
<evidence type="ECO:0000313" key="5">
    <source>
        <dbReference type="EMBL" id="SUZ58043.1"/>
    </source>
</evidence>
<dbReference type="PANTHER" id="PTHR11108">
    <property type="entry name" value="FERROCHELATASE"/>
    <property type="match status" value="1"/>
</dbReference>
<name>A0A381NX32_9ZZZZ</name>
<dbReference type="InterPro" id="IPR033644">
    <property type="entry name" value="Ferrochelatase_C"/>
</dbReference>
<proteinExistence type="predicted"/>
<organism evidence="5">
    <name type="scientific">marine metagenome</name>
    <dbReference type="NCBI Taxonomy" id="408172"/>
    <lineage>
        <taxon>unclassified sequences</taxon>
        <taxon>metagenomes</taxon>
        <taxon>ecological metagenomes</taxon>
    </lineage>
</organism>
<gene>
    <name evidence="5" type="ORF">METZ01_LOCUS10897</name>
</gene>
<reference evidence="5" key="1">
    <citation type="submission" date="2018-05" db="EMBL/GenBank/DDBJ databases">
        <authorList>
            <person name="Lanie J.A."/>
            <person name="Ng W.-L."/>
            <person name="Kazmierczak K.M."/>
            <person name="Andrzejewski T.M."/>
            <person name="Davidsen T.M."/>
            <person name="Wayne K.J."/>
            <person name="Tettelin H."/>
            <person name="Glass J.I."/>
            <person name="Rusch D."/>
            <person name="Podicherti R."/>
            <person name="Tsui H.-C.T."/>
            <person name="Winkler M.E."/>
        </authorList>
    </citation>
    <scope>NUCLEOTIDE SEQUENCE</scope>
</reference>
<keyword evidence="2" id="KW-0350">Heme biosynthesis</keyword>
<keyword evidence="1" id="KW-0408">Iron</keyword>
<sequence>MAGVDRYRMQLNESARRIAARTGFSDWALVFQSRSGRPQDPWLEPDICDYLRAEHAQGLRALVICPVGFVADHVEVLYDLDHEAAETCRELGIEVRRALTVNDDPLFLELMADVVRATVSRYRGGRPLPISSVSDPA</sequence>
<dbReference type="CDD" id="cd00419">
    <property type="entry name" value="Ferrochelatase_C"/>
    <property type="match status" value="1"/>
</dbReference>
<dbReference type="Pfam" id="PF00762">
    <property type="entry name" value="Ferrochelatase"/>
    <property type="match status" value="1"/>
</dbReference>
<evidence type="ECO:0000256" key="4">
    <source>
        <dbReference type="ARBA" id="ARBA00023244"/>
    </source>
</evidence>
<keyword evidence="3" id="KW-0456">Lyase</keyword>
<dbReference type="EMBL" id="UINC01000594">
    <property type="protein sequence ID" value="SUZ58043.1"/>
    <property type="molecule type" value="Genomic_DNA"/>
</dbReference>
<evidence type="ECO:0008006" key="6">
    <source>
        <dbReference type="Google" id="ProtNLM"/>
    </source>
</evidence>
<dbReference type="GO" id="GO:0004325">
    <property type="term" value="F:ferrochelatase activity"/>
    <property type="evidence" value="ECO:0007669"/>
    <property type="project" value="InterPro"/>
</dbReference>
<accession>A0A381NX32</accession>
<keyword evidence="4" id="KW-0627">Porphyrin biosynthesis</keyword>
<dbReference type="AlphaFoldDB" id="A0A381NX32"/>
<dbReference type="GO" id="GO:0006783">
    <property type="term" value="P:heme biosynthetic process"/>
    <property type="evidence" value="ECO:0007669"/>
    <property type="project" value="UniProtKB-KW"/>
</dbReference>
<dbReference type="SUPFAM" id="SSF53800">
    <property type="entry name" value="Chelatase"/>
    <property type="match status" value="1"/>
</dbReference>
<dbReference type="InterPro" id="IPR001015">
    <property type="entry name" value="Ferrochelatase"/>
</dbReference>
<dbReference type="Gene3D" id="3.40.50.1400">
    <property type="match status" value="1"/>
</dbReference>
<protein>
    <recommendedName>
        <fullName evidence="6">Ferrochelatase</fullName>
    </recommendedName>
</protein>